<dbReference type="Proteomes" id="UP000076761">
    <property type="component" value="Unassembled WGS sequence"/>
</dbReference>
<dbReference type="PANTHER" id="PTHR28071:SF1">
    <property type="entry name" value="REDOX PROTEIN FMP46, MITOCHONDRIAL-RELATED"/>
    <property type="match status" value="1"/>
</dbReference>
<sequence>HHPSSPPSVKALNLLKAAVSAPYPASKPDAPPLRFNLDIVESTPPTPDQLRTILSYLPSASASPAPLSTLLSSHPSAPSGSEQPRTADAVTKLASSNPSALKWPIVVDWDSGKASIGDVEGVKSILEELRRKRDGEANGEEENKSKGWFS</sequence>
<keyword evidence="9" id="KW-1185">Reference proteome</keyword>
<evidence type="ECO:0000256" key="1">
    <source>
        <dbReference type="ARBA" id="ARBA00002963"/>
    </source>
</evidence>
<evidence type="ECO:0000313" key="9">
    <source>
        <dbReference type="Proteomes" id="UP000076761"/>
    </source>
</evidence>
<dbReference type="InParanoid" id="A0A165SE23"/>
<evidence type="ECO:0000256" key="4">
    <source>
        <dbReference type="ARBA" id="ARBA00022946"/>
    </source>
</evidence>
<dbReference type="EMBL" id="KV425574">
    <property type="protein sequence ID" value="KZT25020.1"/>
    <property type="molecule type" value="Genomic_DNA"/>
</dbReference>
<dbReference type="Gene3D" id="3.40.30.10">
    <property type="entry name" value="Glutaredoxin"/>
    <property type="match status" value="1"/>
</dbReference>
<feature type="region of interest" description="Disordered" evidence="7">
    <location>
        <begin position="128"/>
        <end position="150"/>
    </location>
</feature>
<dbReference type="SUPFAM" id="SSF52833">
    <property type="entry name" value="Thioredoxin-like"/>
    <property type="match status" value="1"/>
</dbReference>
<gene>
    <name evidence="8" type="ORF">NEOLEDRAFT_1066162</name>
</gene>
<dbReference type="InterPro" id="IPR012882">
    <property type="entry name" value="Fmp46"/>
</dbReference>
<dbReference type="GO" id="GO:0005739">
    <property type="term" value="C:mitochondrion"/>
    <property type="evidence" value="ECO:0007669"/>
    <property type="project" value="UniProtKB-SubCell"/>
</dbReference>
<evidence type="ECO:0000256" key="3">
    <source>
        <dbReference type="ARBA" id="ARBA00009734"/>
    </source>
</evidence>
<keyword evidence="6" id="KW-0496">Mitochondrion</keyword>
<dbReference type="GO" id="GO:0016491">
    <property type="term" value="F:oxidoreductase activity"/>
    <property type="evidence" value="ECO:0007669"/>
    <property type="project" value="UniProtKB-KW"/>
</dbReference>
<evidence type="ECO:0008006" key="10">
    <source>
        <dbReference type="Google" id="ProtNLM"/>
    </source>
</evidence>
<feature type="non-terminal residue" evidence="8">
    <location>
        <position position="1"/>
    </location>
</feature>
<organism evidence="8 9">
    <name type="scientific">Neolentinus lepideus HHB14362 ss-1</name>
    <dbReference type="NCBI Taxonomy" id="1314782"/>
    <lineage>
        <taxon>Eukaryota</taxon>
        <taxon>Fungi</taxon>
        <taxon>Dikarya</taxon>
        <taxon>Basidiomycota</taxon>
        <taxon>Agaricomycotina</taxon>
        <taxon>Agaricomycetes</taxon>
        <taxon>Gloeophyllales</taxon>
        <taxon>Gloeophyllaceae</taxon>
        <taxon>Neolentinus</taxon>
    </lineage>
</organism>
<accession>A0A165SE23</accession>
<keyword evidence="5" id="KW-0560">Oxidoreductase</keyword>
<reference evidence="8 9" key="1">
    <citation type="journal article" date="2016" name="Mol. Biol. Evol.">
        <title>Comparative Genomics of Early-Diverging Mushroom-Forming Fungi Provides Insights into the Origins of Lignocellulose Decay Capabilities.</title>
        <authorList>
            <person name="Nagy L.G."/>
            <person name="Riley R."/>
            <person name="Tritt A."/>
            <person name="Adam C."/>
            <person name="Daum C."/>
            <person name="Floudas D."/>
            <person name="Sun H."/>
            <person name="Yadav J.S."/>
            <person name="Pangilinan J."/>
            <person name="Larsson K.H."/>
            <person name="Matsuura K."/>
            <person name="Barry K."/>
            <person name="Labutti K."/>
            <person name="Kuo R."/>
            <person name="Ohm R.A."/>
            <person name="Bhattacharya S.S."/>
            <person name="Shirouzu T."/>
            <person name="Yoshinaga Y."/>
            <person name="Martin F.M."/>
            <person name="Grigoriev I.V."/>
            <person name="Hibbett D.S."/>
        </authorList>
    </citation>
    <scope>NUCLEOTIDE SEQUENCE [LARGE SCALE GENOMIC DNA]</scope>
    <source>
        <strain evidence="8 9">HHB14362 ss-1</strain>
    </source>
</reference>
<dbReference type="AlphaFoldDB" id="A0A165SE23"/>
<evidence type="ECO:0000256" key="5">
    <source>
        <dbReference type="ARBA" id="ARBA00023002"/>
    </source>
</evidence>
<dbReference type="Pfam" id="PF07955">
    <property type="entry name" value="DUF1687"/>
    <property type="match status" value="1"/>
</dbReference>
<evidence type="ECO:0000256" key="7">
    <source>
        <dbReference type="SAM" id="MobiDB-lite"/>
    </source>
</evidence>
<keyword evidence="4" id="KW-0809">Transit peptide</keyword>
<evidence type="ECO:0000256" key="6">
    <source>
        <dbReference type="ARBA" id="ARBA00023128"/>
    </source>
</evidence>
<feature type="compositionally biased region" description="Low complexity" evidence="7">
    <location>
        <begin position="63"/>
        <end position="79"/>
    </location>
</feature>
<name>A0A165SE23_9AGAM</name>
<evidence type="ECO:0000256" key="2">
    <source>
        <dbReference type="ARBA" id="ARBA00004173"/>
    </source>
</evidence>
<comment type="similarity">
    <text evidence="3">Belongs to the FMP46 family.</text>
</comment>
<comment type="subcellular location">
    <subcellularLocation>
        <location evidence="2">Mitochondrion</location>
    </subcellularLocation>
</comment>
<feature type="region of interest" description="Disordered" evidence="7">
    <location>
        <begin position="63"/>
        <end position="93"/>
    </location>
</feature>
<dbReference type="InterPro" id="IPR036249">
    <property type="entry name" value="Thioredoxin-like_sf"/>
</dbReference>
<dbReference type="OrthoDB" id="59229at2759"/>
<comment type="function">
    <text evidence="1">Putative mitochondrial redox protein which could be involved in the reduction of small toxic molecules.</text>
</comment>
<dbReference type="PANTHER" id="PTHR28071">
    <property type="entry name" value="REDOX PROTEIN FMP46, MITOCHONDRIAL-RELATED"/>
    <property type="match status" value="1"/>
</dbReference>
<evidence type="ECO:0000313" key="8">
    <source>
        <dbReference type="EMBL" id="KZT25020.1"/>
    </source>
</evidence>
<proteinExistence type="inferred from homology"/>
<protein>
    <recommendedName>
        <fullName evidence="10">Thioredoxin-like protein</fullName>
    </recommendedName>
</protein>